<reference evidence="4 5" key="2">
    <citation type="journal article" date="2008" name="Nature">
        <title>The Phaeodactylum genome reveals the evolutionary history of diatom genomes.</title>
        <authorList>
            <person name="Bowler C."/>
            <person name="Allen A.E."/>
            <person name="Badger J.H."/>
            <person name="Grimwood J."/>
            <person name="Jabbari K."/>
            <person name="Kuo A."/>
            <person name="Maheswari U."/>
            <person name="Martens C."/>
            <person name="Maumus F."/>
            <person name="Otillar R.P."/>
            <person name="Rayko E."/>
            <person name="Salamov A."/>
            <person name="Vandepoele K."/>
            <person name="Beszteri B."/>
            <person name="Gruber A."/>
            <person name="Heijde M."/>
            <person name="Katinka M."/>
            <person name="Mock T."/>
            <person name="Valentin K."/>
            <person name="Verret F."/>
            <person name="Berges J.A."/>
            <person name="Brownlee C."/>
            <person name="Cadoret J.P."/>
            <person name="Chiovitti A."/>
            <person name="Choi C.J."/>
            <person name="Coesel S."/>
            <person name="De Martino A."/>
            <person name="Detter J.C."/>
            <person name="Durkin C."/>
            <person name="Falciatore A."/>
            <person name="Fournet J."/>
            <person name="Haruta M."/>
            <person name="Huysman M.J."/>
            <person name="Jenkins B.D."/>
            <person name="Jiroutova K."/>
            <person name="Jorgensen R.E."/>
            <person name="Joubert Y."/>
            <person name="Kaplan A."/>
            <person name="Kroger N."/>
            <person name="Kroth P.G."/>
            <person name="La Roche J."/>
            <person name="Lindquist E."/>
            <person name="Lommer M."/>
            <person name="Martin-Jezequel V."/>
            <person name="Lopez P.J."/>
            <person name="Lucas S."/>
            <person name="Mangogna M."/>
            <person name="McGinnis K."/>
            <person name="Medlin L.K."/>
            <person name="Montsant A."/>
            <person name="Oudot-Le Secq M.P."/>
            <person name="Napoli C."/>
            <person name="Obornik M."/>
            <person name="Parker M.S."/>
            <person name="Petit J.L."/>
            <person name="Porcel B.M."/>
            <person name="Poulsen N."/>
            <person name="Robison M."/>
            <person name="Rychlewski L."/>
            <person name="Rynearson T.A."/>
            <person name="Schmutz J."/>
            <person name="Shapiro H."/>
            <person name="Siaut M."/>
            <person name="Stanley M."/>
            <person name="Sussman M.R."/>
            <person name="Taylor A.R."/>
            <person name="Vardi A."/>
            <person name="von Dassow P."/>
            <person name="Vyverman W."/>
            <person name="Willis A."/>
            <person name="Wyrwicz L.S."/>
            <person name="Rokhsar D.S."/>
            <person name="Weissenbach J."/>
            <person name="Armbrust E.V."/>
            <person name="Green B.R."/>
            <person name="Van de Peer Y."/>
            <person name="Grigoriev I.V."/>
        </authorList>
    </citation>
    <scope>NUCLEOTIDE SEQUENCE [LARGE SCALE GENOMIC DNA]</scope>
    <source>
        <strain evidence="4 5">CCMP1335</strain>
    </source>
</reference>
<dbReference type="InterPro" id="IPR019389">
    <property type="entry name" value="Selenoprotein_T"/>
</dbReference>
<evidence type="ECO:0000313" key="5">
    <source>
        <dbReference type="Proteomes" id="UP000001449"/>
    </source>
</evidence>
<dbReference type="AlphaFoldDB" id="B8BVA3"/>
<keyword evidence="1" id="KW-0732">Signal</keyword>
<dbReference type="InParanoid" id="B8BVA3"/>
<dbReference type="GO" id="GO:0045454">
    <property type="term" value="P:cell redox homeostasis"/>
    <property type="evidence" value="ECO:0000318"/>
    <property type="project" value="GO_Central"/>
</dbReference>
<dbReference type="PaxDb" id="35128-Thaps21446"/>
<proteinExistence type="predicted"/>
<dbReference type="Pfam" id="PF10262">
    <property type="entry name" value="Rdx"/>
    <property type="match status" value="1"/>
</dbReference>
<dbReference type="SUPFAM" id="SSF52833">
    <property type="entry name" value="Thioredoxin-like"/>
    <property type="match status" value="1"/>
</dbReference>
<evidence type="ECO:0000313" key="4">
    <source>
        <dbReference type="EMBL" id="EED94899.1"/>
    </source>
</evidence>
<dbReference type="GO" id="GO:0005789">
    <property type="term" value="C:endoplasmic reticulum membrane"/>
    <property type="evidence" value="ECO:0000318"/>
    <property type="project" value="GO_Central"/>
</dbReference>
<keyword evidence="2" id="KW-0676">Redox-active center</keyword>
<reference evidence="4 5" key="1">
    <citation type="journal article" date="2004" name="Science">
        <title>The genome of the diatom Thalassiosira pseudonana: ecology, evolution, and metabolism.</title>
        <authorList>
            <person name="Armbrust E.V."/>
            <person name="Berges J.A."/>
            <person name="Bowler C."/>
            <person name="Green B.R."/>
            <person name="Martinez D."/>
            <person name="Putnam N.H."/>
            <person name="Zhou S."/>
            <person name="Allen A.E."/>
            <person name="Apt K.E."/>
            <person name="Bechner M."/>
            <person name="Brzezinski M.A."/>
            <person name="Chaal B.K."/>
            <person name="Chiovitti A."/>
            <person name="Davis A.K."/>
            <person name="Demarest M.S."/>
            <person name="Detter J.C."/>
            <person name="Glavina T."/>
            <person name="Goodstein D."/>
            <person name="Hadi M.Z."/>
            <person name="Hellsten U."/>
            <person name="Hildebrand M."/>
            <person name="Jenkins B.D."/>
            <person name="Jurka J."/>
            <person name="Kapitonov V.V."/>
            <person name="Kroger N."/>
            <person name="Lau W.W."/>
            <person name="Lane T.W."/>
            <person name="Larimer F.W."/>
            <person name="Lippmeier J.C."/>
            <person name="Lucas S."/>
            <person name="Medina M."/>
            <person name="Montsant A."/>
            <person name="Obornik M."/>
            <person name="Parker M.S."/>
            <person name="Palenik B."/>
            <person name="Pazour G.J."/>
            <person name="Richardson P.M."/>
            <person name="Rynearson T.A."/>
            <person name="Saito M.A."/>
            <person name="Schwartz D.C."/>
            <person name="Thamatrakoln K."/>
            <person name="Valentin K."/>
            <person name="Vardi A."/>
            <person name="Wilkerson F.P."/>
            <person name="Rokhsar D.S."/>
        </authorList>
    </citation>
    <scope>NUCLEOTIDE SEQUENCE [LARGE SCALE GENOMIC DNA]</scope>
    <source>
        <strain evidence="4 5">CCMP1335</strain>
    </source>
</reference>
<accession>B8BVA3</accession>
<dbReference type="PANTHER" id="PTHR13544:SF0">
    <property type="entry name" value="THIOREDOXIN REDUCTASE-LIKE SELENOPROTEIN T"/>
    <property type="match status" value="1"/>
</dbReference>
<dbReference type="KEGG" id="tps:THAPSDRAFT_21446"/>
<evidence type="ECO:0000256" key="1">
    <source>
        <dbReference type="ARBA" id="ARBA00022729"/>
    </source>
</evidence>
<dbReference type="Gene3D" id="3.40.30.10">
    <property type="entry name" value="Glutaredoxin"/>
    <property type="match status" value="1"/>
</dbReference>
<keyword evidence="5" id="KW-1185">Reference proteome</keyword>
<dbReference type="InterPro" id="IPR036249">
    <property type="entry name" value="Thioredoxin-like_sf"/>
</dbReference>
<evidence type="ECO:0008006" key="6">
    <source>
        <dbReference type="Google" id="ProtNLM"/>
    </source>
</evidence>
<dbReference type="NCBIfam" id="TIGR02174">
    <property type="entry name" value="CXXU_selWTH"/>
    <property type="match status" value="1"/>
</dbReference>
<keyword evidence="3" id="KW-0472">Membrane</keyword>
<gene>
    <name evidence="4" type="ORF">THAPSDRAFT_21446</name>
</gene>
<feature type="transmembrane region" description="Helical" evidence="3">
    <location>
        <begin position="36"/>
        <end position="59"/>
    </location>
</feature>
<sequence>MKANFLRVREILINEFPGQWSSIEGENYPAPEWTKLAGSVVSALQIFGMVLVMVGDSIWSYIPGFRRGPPEVYYKLKDNPALALIGVFLIIPSYIQSFANTGAFEIMLDGKVIFSKLELGRMPNVAEIIKAVESAGLHRGR</sequence>
<dbReference type="PANTHER" id="PTHR13544">
    <property type="entry name" value="SELENOPROTEIN T"/>
    <property type="match status" value="1"/>
</dbReference>
<keyword evidence="3" id="KW-1133">Transmembrane helix</keyword>
<dbReference type="STRING" id="35128.B8BVA3"/>
<dbReference type="OMA" id="LKFQICC"/>
<organism evidence="4 5">
    <name type="scientific">Thalassiosira pseudonana</name>
    <name type="common">Marine diatom</name>
    <name type="synonym">Cyclotella nana</name>
    <dbReference type="NCBI Taxonomy" id="35128"/>
    <lineage>
        <taxon>Eukaryota</taxon>
        <taxon>Sar</taxon>
        <taxon>Stramenopiles</taxon>
        <taxon>Ochrophyta</taxon>
        <taxon>Bacillariophyta</taxon>
        <taxon>Coscinodiscophyceae</taxon>
        <taxon>Thalassiosirophycidae</taxon>
        <taxon>Thalassiosirales</taxon>
        <taxon>Thalassiosiraceae</taxon>
        <taxon>Thalassiosira</taxon>
    </lineage>
</organism>
<dbReference type="RefSeq" id="XP_002287456.1">
    <property type="nucleotide sequence ID" value="XM_002287420.1"/>
</dbReference>
<evidence type="ECO:0000256" key="3">
    <source>
        <dbReference type="SAM" id="Phobius"/>
    </source>
</evidence>
<dbReference type="Proteomes" id="UP000001449">
    <property type="component" value="Chromosome 2"/>
</dbReference>
<feature type="transmembrane region" description="Helical" evidence="3">
    <location>
        <begin position="80"/>
        <end position="99"/>
    </location>
</feature>
<dbReference type="GeneID" id="7452301"/>
<evidence type="ECO:0000256" key="2">
    <source>
        <dbReference type="ARBA" id="ARBA00023284"/>
    </source>
</evidence>
<dbReference type="eggNOG" id="ENOG502REDH">
    <property type="taxonomic scope" value="Eukaryota"/>
</dbReference>
<dbReference type="HOGENOM" id="CLU_1829271_0_0_1"/>
<dbReference type="EMBL" id="CM000639">
    <property type="protein sequence ID" value="EED94899.1"/>
    <property type="molecule type" value="Genomic_DNA"/>
</dbReference>
<dbReference type="GO" id="GO:0004791">
    <property type="term" value="F:thioredoxin-disulfide reductase (NADPH) activity"/>
    <property type="evidence" value="ECO:0000318"/>
    <property type="project" value="GO_Central"/>
</dbReference>
<protein>
    <recommendedName>
        <fullName evidence="6">Selenoprotein T</fullName>
    </recommendedName>
</protein>
<dbReference type="InterPro" id="IPR011893">
    <property type="entry name" value="Selenoprotein_Rdx-typ"/>
</dbReference>
<name>B8BVA3_THAPS</name>
<keyword evidence="3" id="KW-0812">Transmembrane</keyword>